<evidence type="ECO:0000313" key="5">
    <source>
        <dbReference type="EMBL" id="SHJ12966.1"/>
    </source>
</evidence>
<dbReference type="PANTHER" id="PTHR10302:SF27">
    <property type="entry name" value="SINGLE-STRANDED DNA-BINDING PROTEIN"/>
    <property type="match status" value="1"/>
</dbReference>
<reference evidence="5 6" key="1">
    <citation type="submission" date="2016-11" db="EMBL/GenBank/DDBJ databases">
        <authorList>
            <person name="Varghese N."/>
            <person name="Submissions S."/>
        </authorList>
    </citation>
    <scope>NUCLEOTIDE SEQUENCE [LARGE SCALE GENOMIC DNA]</scope>
    <source>
        <strain evidence="5 6">PA</strain>
    </source>
</reference>
<evidence type="ECO:0000313" key="6">
    <source>
        <dbReference type="Proteomes" id="UP000184390"/>
    </source>
</evidence>
<evidence type="ECO:0000256" key="3">
    <source>
        <dbReference type="RuleBase" id="RU000524"/>
    </source>
</evidence>
<comment type="caution">
    <text evidence="2">Lacks conserved residue(s) required for the propagation of feature annotation.</text>
</comment>
<dbReference type="InterPro" id="IPR000424">
    <property type="entry name" value="Primosome_PriB/ssb"/>
</dbReference>
<evidence type="ECO:0000256" key="4">
    <source>
        <dbReference type="SAM" id="MobiDB-lite"/>
    </source>
</evidence>
<protein>
    <recommendedName>
        <fullName evidence="2 3">Single-stranded DNA-binding protein</fullName>
        <shortName evidence="2">SSB</shortName>
    </recommendedName>
</protein>
<evidence type="ECO:0000256" key="2">
    <source>
        <dbReference type="HAMAP-Rule" id="MF_00984"/>
    </source>
</evidence>
<dbReference type="PANTHER" id="PTHR10302">
    <property type="entry name" value="SINGLE-STRANDED DNA-BINDING PROTEIN"/>
    <property type="match status" value="1"/>
</dbReference>
<dbReference type="NCBIfam" id="NF005851">
    <property type="entry name" value="PRK07772.1"/>
    <property type="match status" value="1"/>
</dbReference>
<dbReference type="Gene3D" id="2.40.50.140">
    <property type="entry name" value="Nucleic acid-binding proteins"/>
    <property type="match status" value="1"/>
</dbReference>
<feature type="region of interest" description="Disordered" evidence="4">
    <location>
        <begin position="109"/>
        <end position="149"/>
    </location>
</feature>
<dbReference type="Pfam" id="PF00436">
    <property type="entry name" value="SSB"/>
    <property type="match status" value="1"/>
</dbReference>
<dbReference type="HAMAP" id="MF_00984">
    <property type="entry name" value="SSB"/>
    <property type="match status" value="1"/>
</dbReference>
<accession>A0ABY1IG63</accession>
<dbReference type="PROSITE" id="PS50935">
    <property type="entry name" value="SSB"/>
    <property type="match status" value="1"/>
</dbReference>
<dbReference type="GO" id="GO:0003677">
    <property type="term" value="F:DNA binding"/>
    <property type="evidence" value="ECO:0007669"/>
    <property type="project" value="UniProtKB-KW"/>
</dbReference>
<dbReference type="NCBIfam" id="TIGR00621">
    <property type="entry name" value="ssb"/>
    <property type="match status" value="1"/>
</dbReference>
<dbReference type="Proteomes" id="UP000184390">
    <property type="component" value="Unassembled WGS sequence"/>
</dbReference>
<sequence>MTGEPTTTIIGNLTADPEMRYTASGAAVASFTIASTPRAFNRQTNQWQDGQTLFMRCQVWRDAAQNTAASLTKGTRVIATGRLQQRSYTDREGAQRTVIEMQVDEIGPSLRYSTTQITRRADGPGSQASPGAPWEPQAPAEPDHDGWEQ</sequence>
<proteinExistence type="inferred from homology"/>
<dbReference type="InterPro" id="IPR011344">
    <property type="entry name" value="ssDNA-bd"/>
</dbReference>
<comment type="subunit">
    <text evidence="2">Homotetramer.</text>
</comment>
<dbReference type="EMBL" id="FQYL01000012">
    <property type="protein sequence ID" value="SHJ12966.1"/>
    <property type="molecule type" value="Genomic_DNA"/>
</dbReference>
<dbReference type="SUPFAM" id="SSF50249">
    <property type="entry name" value="Nucleic acid-binding proteins"/>
    <property type="match status" value="1"/>
</dbReference>
<dbReference type="InterPro" id="IPR012340">
    <property type="entry name" value="NA-bd_OB-fold"/>
</dbReference>
<keyword evidence="6" id="KW-1185">Reference proteome</keyword>
<evidence type="ECO:0000256" key="1">
    <source>
        <dbReference type="ARBA" id="ARBA00023125"/>
    </source>
</evidence>
<comment type="caution">
    <text evidence="5">The sequence shown here is derived from an EMBL/GenBank/DDBJ whole genome shotgun (WGS) entry which is preliminary data.</text>
</comment>
<keyword evidence="1 2" id="KW-0238">DNA-binding</keyword>
<dbReference type="CDD" id="cd04496">
    <property type="entry name" value="SSB_OBF"/>
    <property type="match status" value="1"/>
</dbReference>
<name>A0ABY1IG63_9ACTO</name>
<organism evidence="5 6">
    <name type="scientific">Actinomyces denticolens</name>
    <dbReference type="NCBI Taxonomy" id="52767"/>
    <lineage>
        <taxon>Bacteria</taxon>
        <taxon>Bacillati</taxon>
        <taxon>Actinomycetota</taxon>
        <taxon>Actinomycetes</taxon>
        <taxon>Actinomycetales</taxon>
        <taxon>Actinomycetaceae</taxon>
        <taxon>Actinomyces</taxon>
    </lineage>
</organism>
<gene>
    <name evidence="5" type="ORF">SAMN05216246_11211</name>
</gene>